<reference evidence="3" key="3">
    <citation type="journal article" date="2001" name="Genome Res.">
        <title>Genome evolution at the genus level: comparison of three complete genomes of hyperthermophilic archaea.</title>
        <authorList>
            <person name="Lecompte O."/>
            <person name="Ripp R."/>
            <person name="Puzos-Barbe V."/>
            <person name="Duprat S."/>
            <person name="Heilig R."/>
            <person name="Dietrich J."/>
            <person name="Thierry J.C."/>
            <person name="Poch O."/>
        </authorList>
    </citation>
    <scope>NUCLEOTIDE SEQUENCE</scope>
    <source>
        <strain evidence="3">Orsay</strain>
    </source>
</reference>
<dbReference type="HOGENOM" id="CLU_067022_1_0_2"/>
<dbReference type="RefSeq" id="WP_010867208.1">
    <property type="nucleotide sequence ID" value="NC_000868.1"/>
</dbReference>
<dbReference type="EMBL" id="HE613800">
    <property type="protein sequence ID" value="CCE69458.1"/>
    <property type="molecule type" value="Genomic_DNA"/>
</dbReference>
<evidence type="ECO:0000313" key="3">
    <source>
        <dbReference type="EMBL" id="CAB49007.1"/>
    </source>
</evidence>
<evidence type="ECO:0000313" key="4">
    <source>
        <dbReference type="EMBL" id="CCE69458.1"/>
    </source>
</evidence>
<dbReference type="AlphaFoldDB" id="Q9V2J1"/>
<evidence type="ECO:0000313" key="5">
    <source>
        <dbReference type="Proteomes" id="UP000000810"/>
    </source>
</evidence>
<dbReference type="PIR" id="H75194">
    <property type="entry name" value="H75194"/>
</dbReference>
<reference evidence="4 6" key="5">
    <citation type="journal article" date="2012" name="Curr. Microbiol.">
        <title>Re-annotation of two hyperthermophilic archaea Pyrococcus abyssi GE5 and Pyrococcus furiosus DSM 3638.</title>
        <authorList>
            <person name="Gao J."/>
            <person name="Wang J."/>
        </authorList>
    </citation>
    <scope>GENOME REANNOTATION</scope>
    <source>
        <strain evidence="4">GE5</strain>
        <strain evidence="6">GE5 / Orsay</strain>
    </source>
</reference>
<keyword evidence="5" id="KW-1185">Reference proteome</keyword>
<dbReference type="Proteomes" id="UP000009139">
    <property type="component" value="Chromosome"/>
</dbReference>
<evidence type="ECO:0000259" key="2">
    <source>
        <dbReference type="Pfam" id="PF05763"/>
    </source>
</evidence>
<keyword evidence="1" id="KW-0812">Transmembrane</keyword>
<feature type="domain" description="DUF835" evidence="2">
    <location>
        <begin position="132"/>
        <end position="263"/>
    </location>
</feature>
<reference evidence="3" key="2">
    <citation type="journal article" date="2000" name="J. Mol. Biol.">
        <title>Archaeal homologs of eukaryotic methylation guide small nucleolar RNAs: lessons from the Pyrococcus genomes.</title>
        <authorList>
            <person name="Gaspin C."/>
            <person name="Cavaille J."/>
            <person name="Erauso G."/>
        </authorList>
    </citation>
    <scope>NUCLEOTIDE SEQUENCE</scope>
    <source>
        <strain evidence="3">Orsay</strain>
    </source>
</reference>
<keyword evidence="1" id="KW-1133">Transmembrane helix</keyword>
<feature type="transmembrane region" description="Helical" evidence="1">
    <location>
        <begin position="41"/>
        <end position="63"/>
    </location>
</feature>
<dbReference type="Proteomes" id="UP000000810">
    <property type="component" value="Chromosome"/>
</dbReference>
<dbReference type="eggNOG" id="arCOG03799">
    <property type="taxonomic scope" value="Archaea"/>
</dbReference>
<feature type="transmembrane region" description="Helical" evidence="1">
    <location>
        <begin position="83"/>
        <end position="104"/>
    </location>
</feature>
<organism evidence="3 5">
    <name type="scientific">Pyrococcus abyssi (strain GE5 / Orsay)</name>
    <dbReference type="NCBI Taxonomy" id="272844"/>
    <lineage>
        <taxon>Archaea</taxon>
        <taxon>Methanobacteriati</taxon>
        <taxon>Methanobacteriota</taxon>
        <taxon>Thermococci</taxon>
        <taxon>Thermococcales</taxon>
        <taxon>Thermococcaceae</taxon>
        <taxon>Pyrococcus</taxon>
    </lineage>
</organism>
<name>Q9V2J1_PYRAB</name>
<evidence type="ECO:0000256" key="1">
    <source>
        <dbReference type="SAM" id="Phobius"/>
    </source>
</evidence>
<gene>
    <name evidence="3" type="ordered locus">PAB0044</name>
</gene>
<reference evidence="3" key="1">
    <citation type="submission" date="1999-07" db="EMBL/GenBank/DDBJ databases">
        <authorList>
            <person name="Genoscope"/>
        </authorList>
    </citation>
    <scope>NUCLEOTIDE SEQUENCE</scope>
    <source>
        <strain evidence="3">Orsay</strain>
    </source>
</reference>
<evidence type="ECO:0000313" key="6">
    <source>
        <dbReference type="Proteomes" id="UP000009139"/>
    </source>
</evidence>
<accession>Q9V2J1</accession>
<sequence>MEVISPVYFIRDIIVLIVSLTAVIIIVVLRNKAKEAMKYWPFAMASISALVSFTLISIAQIIGALLNTSVLYDKYEPWQLIRSVLLIIAAILLLVSVLSFYIPFGRGKYVIFRIRTEEKFRELWGAYWCYRDQCYAAFKALLNARFPGIAITRDPPEVFRGKLNLHLTPVIWISKVKHEEAVSPTRLEFLTQRIADFLRSAEIDKVILIDCLDYLILENGENAVIKFVTRLKDLAMLHRGIILVTIDESVLSEKVVSFLKRELEPISNLNLTKVSPEIEV</sequence>
<dbReference type="OrthoDB" id="86314at2157"/>
<dbReference type="KEGG" id="pab:PAB0044"/>
<protein>
    <recommendedName>
        <fullName evidence="2">DUF835 domain-containing protein</fullName>
    </recommendedName>
</protein>
<keyword evidence="1" id="KW-0472">Membrane</keyword>
<reference evidence="3 5" key="4">
    <citation type="journal article" date="2003" name="Mol. Microbiol.">
        <title>An integrated analysis of the genome of the hyperthermophilic archaeon Pyrococcus abyssi.</title>
        <authorList>
            <person name="Cohen G."/>
            <person name="Barbe V."/>
            <person name="Flament D."/>
            <person name="Galperin M."/>
            <person name="Heilig R."/>
            <person name="Ripp R."/>
            <person name="Lecompte O."/>
            <person name="Prieur D."/>
            <person name="Poch O."/>
            <person name="Quellerou J."/>
            <person name="Thierry J.C."/>
            <person name="Van der Oost J."/>
            <person name="Weissenbach J."/>
            <person name="Zivanovic Y."/>
            <person name="Forterre P."/>
        </authorList>
    </citation>
    <scope>NUCLEOTIDE SEQUENCE [LARGE SCALE GENOMIC DNA]</scope>
    <source>
        <strain evidence="5">GE5 / Orsay</strain>
        <strain evidence="3">Orsay</strain>
    </source>
</reference>
<dbReference type="STRING" id="272844.PAB0044"/>
<proteinExistence type="predicted"/>
<feature type="transmembrane region" description="Helical" evidence="1">
    <location>
        <begin position="6"/>
        <end position="29"/>
    </location>
</feature>
<dbReference type="EMBL" id="AJ248283">
    <property type="protein sequence ID" value="CAB49007.1"/>
    <property type="molecule type" value="Genomic_DNA"/>
</dbReference>
<dbReference type="PATRIC" id="fig|272844.11.peg.95"/>
<dbReference type="Pfam" id="PF05763">
    <property type="entry name" value="DUF835"/>
    <property type="match status" value="1"/>
</dbReference>
<dbReference type="InterPro" id="IPR008553">
    <property type="entry name" value="DUF835"/>
</dbReference>